<evidence type="ECO:0000256" key="7">
    <source>
        <dbReference type="ARBA" id="ARBA00023237"/>
    </source>
</evidence>
<dbReference type="SUPFAM" id="SSF56935">
    <property type="entry name" value="Porins"/>
    <property type="match status" value="1"/>
</dbReference>
<dbReference type="NCBIfam" id="TIGR04056">
    <property type="entry name" value="OMP_RagA_SusC"/>
    <property type="match status" value="1"/>
</dbReference>
<comment type="similarity">
    <text evidence="8 9">Belongs to the TonB-dependent receptor family.</text>
</comment>
<feature type="domain" description="TonB-dependent receptor plug" evidence="11">
    <location>
        <begin position="236"/>
        <end position="368"/>
    </location>
</feature>
<dbReference type="InterPro" id="IPR036942">
    <property type="entry name" value="Beta-barrel_TonB_sf"/>
</dbReference>
<dbReference type="SUPFAM" id="SSF49464">
    <property type="entry name" value="Carboxypeptidase regulatory domain-like"/>
    <property type="match status" value="1"/>
</dbReference>
<evidence type="ECO:0000256" key="1">
    <source>
        <dbReference type="ARBA" id="ARBA00004571"/>
    </source>
</evidence>
<dbReference type="InterPro" id="IPR008969">
    <property type="entry name" value="CarboxyPept-like_regulatory"/>
</dbReference>
<dbReference type="EMBL" id="VLLG01000003">
    <property type="protein sequence ID" value="TWI88383.1"/>
    <property type="molecule type" value="Genomic_DNA"/>
</dbReference>
<evidence type="ECO:0000313" key="12">
    <source>
        <dbReference type="EMBL" id="TWI88383.1"/>
    </source>
</evidence>
<dbReference type="AlphaFoldDB" id="A0A562T4U0"/>
<gene>
    <name evidence="12" type="ORF">LX66_2468</name>
</gene>
<evidence type="ECO:0000256" key="5">
    <source>
        <dbReference type="ARBA" id="ARBA00023077"/>
    </source>
</evidence>
<reference evidence="12 13" key="1">
    <citation type="journal article" date="2013" name="Stand. Genomic Sci.">
        <title>Genomic Encyclopedia of Type Strains, Phase I: The one thousand microbial genomes (KMG-I) project.</title>
        <authorList>
            <person name="Kyrpides N.C."/>
            <person name="Woyke T."/>
            <person name="Eisen J.A."/>
            <person name="Garrity G."/>
            <person name="Lilburn T.G."/>
            <person name="Beck B.J."/>
            <person name="Whitman W.B."/>
            <person name="Hugenholtz P."/>
            <person name="Klenk H.P."/>
        </authorList>
    </citation>
    <scope>NUCLEOTIDE SEQUENCE [LARGE SCALE GENOMIC DNA]</scope>
    <source>
        <strain evidence="12 13">DSM 13484</strain>
    </source>
</reference>
<dbReference type="Gene3D" id="2.40.170.20">
    <property type="entry name" value="TonB-dependent receptor, beta-barrel domain"/>
    <property type="match status" value="1"/>
</dbReference>
<comment type="subcellular location">
    <subcellularLocation>
        <location evidence="1 8">Cell outer membrane</location>
        <topology evidence="1 8">Multi-pass membrane protein</topology>
    </subcellularLocation>
</comment>
<name>A0A562T4U0_CHIJA</name>
<dbReference type="Gene3D" id="3.55.50.30">
    <property type="match status" value="1"/>
</dbReference>
<evidence type="ECO:0000256" key="2">
    <source>
        <dbReference type="ARBA" id="ARBA00022448"/>
    </source>
</evidence>
<proteinExistence type="inferred from homology"/>
<dbReference type="PROSITE" id="PS52016">
    <property type="entry name" value="TONB_DEPENDENT_REC_3"/>
    <property type="match status" value="1"/>
</dbReference>
<dbReference type="GO" id="GO:0009279">
    <property type="term" value="C:cell outer membrane"/>
    <property type="evidence" value="ECO:0007669"/>
    <property type="project" value="UniProtKB-SubCell"/>
</dbReference>
<comment type="caution">
    <text evidence="12">The sequence shown here is derived from an EMBL/GenBank/DDBJ whole genome shotgun (WGS) entry which is preliminary data.</text>
</comment>
<dbReference type="RefSeq" id="WP_145713647.1">
    <property type="nucleotide sequence ID" value="NZ_BAAAFY010000001.1"/>
</dbReference>
<organism evidence="12 13">
    <name type="scientific">Chitinophaga japonensis</name>
    <name type="common">Flexibacter japonensis</name>
    <dbReference type="NCBI Taxonomy" id="104662"/>
    <lineage>
        <taxon>Bacteria</taxon>
        <taxon>Pseudomonadati</taxon>
        <taxon>Bacteroidota</taxon>
        <taxon>Chitinophagia</taxon>
        <taxon>Chitinophagales</taxon>
        <taxon>Chitinophagaceae</taxon>
        <taxon>Chitinophaga</taxon>
    </lineage>
</organism>
<evidence type="ECO:0000259" key="10">
    <source>
        <dbReference type="Pfam" id="PF00593"/>
    </source>
</evidence>
<dbReference type="InterPro" id="IPR023997">
    <property type="entry name" value="TonB-dep_OMP_SusC/RagA_CS"/>
</dbReference>
<feature type="domain" description="TonB-dependent receptor-like beta-barrel" evidence="10">
    <location>
        <begin position="532"/>
        <end position="1017"/>
    </location>
</feature>
<protein>
    <submittedName>
        <fullName evidence="12">TonB-linked SusC/RagA family outer membrane protein</fullName>
    </submittedName>
</protein>
<evidence type="ECO:0000256" key="8">
    <source>
        <dbReference type="PROSITE-ProRule" id="PRU01360"/>
    </source>
</evidence>
<dbReference type="Pfam" id="PF07715">
    <property type="entry name" value="Plug"/>
    <property type="match status" value="1"/>
</dbReference>
<dbReference type="Pfam" id="PF13715">
    <property type="entry name" value="CarbopepD_reg_2"/>
    <property type="match status" value="1"/>
</dbReference>
<dbReference type="Proteomes" id="UP000316778">
    <property type="component" value="Unassembled WGS sequence"/>
</dbReference>
<keyword evidence="13" id="KW-1185">Reference proteome</keyword>
<dbReference type="OrthoDB" id="9768177at2"/>
<evidence type="ECO:0000256" key="3">
    <source>
        <dbReference type="ARBA" id="ARBA00022452"/>
    </source>
</evidence>
<sequence length="1169" mass="129493">MTVKSYFLFVSMTAGLPFMLLPAAGMSLPVRAAFPPAYQLQDHHTQLPILVSIQVKQRPLEAVMTEIAAQTGLRFHYDKADLSQRLKRKITLHCNKTPVEEVLDMLAEQTGLKFVLKEDKVIVGPGETGSPAANVELVNGALPEKEIYGQVRDPHGRPLAGATILVRNSTRGTQADADGAFLVRAAAGDILLFRSVGHLHKEVMVGDQEEINITLEESIKGLDEFVVTALGISKKTRELSYSTQQVNNEDLTRVKDANVINSLSGRIAGVNIFRSASGPGGSARVILRGNKSTRENQPLYIIDGVPMANYTPSQPANIWGESSDIVGNSGRDGGDGIANLNPDDIETISVLKGASAAALYGSQAANGVIVITTKKGQPGKGHINVSSDLTISTPMLLPKLQYRYGQTIRPYTDDKGQPQPGAAESWGAPVQAPDHVRPFFNTGVTFTNSVSFSGGIDKAPSYFSYSNTNNKGILPNTRLDRHTFNYRGSLRLLDNRLLLDGNVTFLLQKALNRPASGLYFNPLTGLYNFPRGLDFNDYKNYEYADPARGLPLQNWWNIRHDKEWTGQDDQQNPYWLLYRSLREENRTRSMGSLSMKYQLNDWLYVQARGSFDRSYDQYELKAYAGTQTVLSPPNGRYTLEKETNTQLYGDLILSAVKKLDSRLQLAATLGSSIMDVRAHDRTLISTNPNANPGLSVANHFSVADISSNALDAQQYIEKKQLQAVFASAQLGFRDYLFLDLTGRNDWSSTFAYTPINGKGYFYYSTGLTALLSDMVQLPAFVDFARLRVSYAKVGNDIAPYVSRPARFTLQTVAGVTRISFNTRSPYPGVYLKPEDNRSLEAGTEIRLLDNRINLDLTWYKNNNYQQYMEVPAPSGSGFLFYYLNLGNIQNTGLEAAITLVPVRNKHFKWQSVLNYAFNKNEVIQLSNPGIPGAGPDNYFILTDFLTNMYGSFIKEGGSWGDIYSNKELYRNEKGQYVIDGDGHLKTNKDVLKNIGNPNPRFTLGWNNMLNYKGFTLSFLVDGKFGGKVMSITQAIQDEYGVSETSARARDNGGVALNAVYEDGRPFTGKYDAQQYYTTIGGRAGIGEMYMYDATNIRLRELSLSCQIPVRSKWIRQMQAGLTARNLCFFTLHAPFDPEVSMSSGNGLQGIDVFGQPAVRSMGVNLRVGF</sequence>
<keyword evidence="2 8" id="KW-0813">Transport</keyword>
<evidence type="ECO:0000256" key="9">
    <source>
        <dbReference type="RuleBase" id="RU003357"/>
    </source>
</evidence>
<dbReference type="InterPro" id="IPR000531">
    <property type="entry name" value="Beta-barrel_TonB"/>
</dbReference>
<evidence type="ECO:0000256" key="6">
    <source>
        <dbReference type="ARBA" id="ARBA00023136"/>
    </source>
</evidence>
<dbReference type="InterPro" id="IPR023996">
    <property type="entry name" value="TonB-dep_OMP_SusC/RagA"/>
</dbReference>
<keyword evidence="7 8" id="KW-0998">Cell outer membrane</keyword>
<keyword evidence="6 8" id="KW-0472">Membrane</keyword>
<dbReference type="InterPro" id="IPR039426">
    <property type="entry name" value="TonB-dep_rcpt-like"/>
</dbReference>
<evidence type="ECO:0000313" key="13">
    <source>
        <dbReference type="Proteomes" id="UP000316778"/>
    </source>
</evidence>
<dbReference type="InterPro" id="IPR037066">
    <property type="entry name" value="Plug_dom_sf"/>
</dbReference>
<evidence type="ECO:0000259" key="11">
    <source>
        <dbReference type="Pfam" id="PF07715"/>
    </source>
</evidence>
<dbReference type="InterPro" id="IPR012910">
    <property type="entry name" value="Plug_dom"/>
</dbReference>
<keyword evidence="3 8" id="KW-1134">Transmembrane beta strand</keyword>
<keyword evidence="4 8" id="KW-0812">Transmembrane</keyword>
<dbReference type="Pfam" id="PF00593">
    <property type="entry name" value="TonB_dep_Rec_b-barrel"/>
    <property type="match status" value="1"/>
</dbReference>
<accession>A0A562T4U0</accession>
<evidence type="ECO:0000256" key="4">
    <source>
        <dbReference type="ARBA" id="ARBA00022692"/>
    </source>
</evidence>
<dbReference type="NCBIfam" id="TIGR04057">
    <property type="entry name" value="SusC_RagA_signa"/>
    <property type="match status" value="1"/>
</dbReference>
<dbReference type="Gene3D" id="2.170.130.10">
    <property type="entry name" value="TonB-dependent receptor, plug domain"/>
    <property type="match status" value="1"/>
</dbReference>
<keyword evidence="5 9" id="KW-0798">TonB box</keyword>